<evidence type="ECO:0000256" key="8">
    <source>
        <dbReference type="SAM" id="Phobius"/>
    </source>
</evidence>
<reference evidence="10" key="1">
    <citation type="submission" date="2016-10" db="EMBL/GenBank/DDBJ databases">
        <authorList>
            <person name="Varghese N."/>
            <person name="Submissions S."/>
        </authorList>
    </citation>
    <scope>NUCLEOTIDE SEQUENCE [LARGE SCALE GENOMIC DNA]</scope>
    <source>
        <strain evidence="10">CGMCC 1.11014</strain>
    </source>
</reference>
<accession>A0A1I7LN35</accession>
<dbReference type="GO" id="GO:0055085">
    <property type="term" value="P:transmembrane transport"/>
    <property type="evidence" value="ECO:0007669"/>
    <property type="project" value="TreeGrafter"/>
</dbReference>
<keyword evidence="6 8" id="KW-1133">Transmembrane helix</keyword>
<name>A0A1I7LN35_9BURK</name>
<evidence type="ECO:0000313" key="10">
    <source>
        <dbReference type="Proteomes" id="UP000199391"/>
    </source>
</evidence>
<evidence type="ECO:0000256" key="3">
    <source>
        <dbReference type="ARBA" id="ARBA00022448"/>
    </source>
</evidence>
<gene>
    <name evidence="9" type="ORF">SAMN05216552_103325</name>
</gene>
<feature type="transmembrane region" description="Helical" evidence="8">
    <location>
        <begin position="184"/>
        <end position="203"/>
    </location>
</feature>
<keyword evidence="4" id="KW-1003">Cell membrane</keyword>
<dbReference type="EMBL" id="FPBO01000033">
    <property type="protein sequence ID" value="SFV11069.1"/>
    <property type="molecule type" value="Genomic_DNA"/>
</dbReference>
<feature type="transmembrane region" description="Helical" evidence="8">
    <location>
        <begin position="238"/>
        <end position="260"/>
    </location>
</feature>
<comment type="similarity">
    <text evidence="2">Belongs to the autoinducer-2 exporter (AI-2E) (TC 2.A.86) family.</text>
</comment>
<evidence type="ECO:0000256" key="1">
    <source>
        <dbReference type="ARBA" id="ARBA00004651"/>
    </source>
</evidence>
<dbReference type="PANTHER" id="PTHR21716">
    <property type="entry name" value="TRANSMEMBRANE PROTEIN"/>
    <property type="match status" value="1"/>
</dbReference>
<keyword evidence="7 8" id="KW-0472">Membrane</keyword>
<feature type="transmembrane region" description="Helical" evidence="8">
    <location>
        <begin position="303"/>
        <end position="322"/>
    </location>
</feature>
<evidence type="ECO:0000256" key="2">
    <source>
        <dbReference type="ARBA" id="ARBA00009773"/>
    </source>
</evidence>
<sequence>MHDDTNVIMMKSPHLPVPTVAILPSPQPIARLQAGSILGAGCLLTALHFGRPVLQPIALAAILSLVAAPLIRALCRLGLRRLPAMVAVLLLSGACLAGAGLVLAFQLVAVSAELPQYRAAIQRKAETLRAAVERPFAHVQAGLDAVAPLAPAAAPPAPAAQAAAPAPPTAPTAPAALAKLAGLAWGPLGETGLVLVLLMFILLEHESLQDRLIRLAGQAEVSRTVRALADAARGVSRFFFCQFIVNTVFGAAMGLALWAAGLPHAALWGALCGVLRFVPYVGALAAGAAIACFAAAVDPGWSLTLSCLAMFGALELVVAHLVEPKVYGLSTGLSPLAVVVSALFWGTLWGPAGLLISTPLTVCLVVAGRHVGALEPLAILFGQAPDVTAAQRFFQRGLSGETGAILRDAAAMLRRASFARYCDQILLPGLALASSELRLGLIDGAQREHLRRAVAEVAETLAPSGAAPVRRRRHVSLLDANVGAHLRRLREARLGRWQGPLDVPQRSIVLCAGLASERDELVGELLARALREAGVDARSVALPLPHTEHDAGKAALVSTVFVPYPLAEELETWRRAVAALRVLLPGALLATIRLPGDEAAGPAPAILSAADMDLRSFEECVAFVAPRRTAG</sequence>
<keyword evidence="5 8" id="KW-0812">Transmembrane</keyword>
<keyword evidence="10" id="KW-1185">Reference proteome</keyword>
<dbReference type="STRING" id="1035707.SAMN05216552_103325"/>
<organism evidence="9 10">
    <name type="scientific">Pseudoduganella namucuonensis</name>
    <dbReference type="NCBI Taxonomy" id="1035707"/>
    <lineage>
        <taxon>Bacteria</taxon>
        <taxon>Pseudomonadati</taxon>
        <taxon>Pseudomonadota</taxon>
        <taxon>Betaproteobacteria</taxon>
        <taxon>Burkholderiales</taxon>
        <taxon>Oxalobacteraceae</taxon>
        <taxon>Telluria group</taxon>
        <taxon>Pseudoduganella</taxon>
    </lineage>
</organism>
<evidence type="ECO:0000256" key="5">
    <source>
        <dbReference type="ARBA" id="ARBA00022692"/>
    </source>
</evidence>
<proteinExistence type="inferred from homology"/>
<feature type="transmembrane region" description="Helical" evidence="8">
    <location>
        <begin position="53"/>
        <end position="74"/>
    </location>
</feature>
<feature type="transmembrane region" description="Helical" evidence="8">
    <location>
        <begin position="342"/>
        <end position="367"/>
    </location>
</feature>
<feature type="transmembrane region" description="Helical" evidence="8">
    <location>
        <begin position="86"/>
        <end position="108"/>
    </location>
</feature>
<keyword evidence="3" id="KW-0813">Transport</keyword>
<protein>
    <submittedName>
        <fullName evidence="9">Predicted PurR-regulated permease PerM</fullName>
    </submittedName>
</protein>
<dbReference type="InterPro" id="IPR002549">
    <property type="entry name" value="AI-2E-like"/>
</dbReference>
<dbReference type="AlphaFoldDB" id="A0A1I7LN35"/>
<evidence type="ECO:0000256" key="4">
    <source>
        <dbReference type="ARBA" id="ARBA00022475"/>
    </source>
</evidence>
<evidence type="ECO:0000313" key="9">
    <source>
        <dbReference type="EMBL" id="SFV11069.1"/>
    </source>
</evidence>
<dbReference type="GO" id="GO:0005886">
    <property type="term" value="C:plasma membrane"/>
    <property type="evidence" value="ECO:0007669"/>
    <property type="project" value="UniProtKB-SubCell"/>
</dbReference>
<dbReference type="PANTHER" id="PTHR21716:SF53">
    <property type="entry name" value="PERMEASE PERM-RELATED"/>
    <property type="match status" value="1"/>
</dbReference>
<comment type="subcellular location">
    <subcellularLocation>
        <location evidence="1">Cell membrane</location>
        <topology evidence="1">Multi-pass membrane protein</topology>
    </subcellularLocation>
</comment>
<dbReference type="Pfam" id="PF01594">
    <property type="entry name" value="AI-2E_transport"/>
    <property type="match status" value="1"/>
</dbReference>
<feature type="transmembrane region" description="Helical" evidence="8">
    <location>
        <begin position="266"/>
        <end position="296"/>
    </location>
</feature>
<dbReference type="Proteomes" id="UP000199391">
    <property type="component" value="Unassembled WGS sequence"/>
</dbReference>
<evidence type="ECO:0000256" key="6">
    <source>
        <dbReference type="ARBA" id="ARBA00022989"/>
    </source>
</evidence>
<evidence type="ECO:0000256" key="7">
    <source>
        <dbReference type="ARBA" id="ARBA00023136"/>
    </source>
</evidence>